<dbReference type="InterPro" id="IPR021994">
    <property type="entry name" value="DUF3592"/>
</dbReference>
<evidence type="ECO:0000259" key="3">
    <source>
        <dbReference type="Pfam" id="PF12158"/>
    </source>
</evidence>
<feature type="region of interest" description="Disordered" evidence="1">
    <location>
        <begin position="1"/>
        <end position="20"/>
    </location>
</feature>
<reference evidence="4" key="1">
    <citation type="journal article" date="2020" name="Nature">
        <title>Giant virus diversity and host interactions through global metagenomics.</title>
        <authorList>
            <person name="Schulz F."/>
            <person name="Roux S."/>
            <person name="Paez-Espino D."/>
            <person name="Jungbluth S."/>
            <person name="Walsh D.A."/>
            <person name="Denef V.J."/>
            <person name="McMahon K.D."/>
            <person name="Konstantinidis K.T."/>
            <person name="Eloe-Fadrosh E.A."/>
            <person name="Kyrpides N.C."/>
            <person name="Woyke T."/>
        </authorList>
    </citation>
    <scope>NUCLEOTIDE SEQUENCE</scope>
    <source>
        <strain evidence="4">GVMAG-M-3300023184-60</strain>
    </source>
</reference>
<dbReference type="EMBL" id="MN740141">
    <property type="protein sequence ID" value="QHT89479.1"/>
    <property type="molecule type" value="Genomic_DNA"/>
</dbReference>
<sequence length="262" mass="29200">MKKNNTRINKGKGIGKSKPPILPKRRYVRKNYTRKGGIEQPVQQQGVIGTALTDLKNNKEMFTPVYDTAVNAYDTASNIGLLYNFGGAVMSTIFASLFIYGGVMIKNYYGAYTQKTTATIVSADCFHVDKKKEKKCDVIIEYEVEGTKYKKDYTSYDVVNVNQTLTIYYDPKNPNNFTTIYDMLYYFGWAFIIGGICGILTTWGLFIMSWLFKPVAALSGVNAVGDILTPTNFTGNVGNVGNVGNYGDNMGYNGENYNTNNN</sequence>
<keyword evidence="2" id="KW-0472">Membrane</keyword>
<dbReference type="AlphaFoldDB" id="A0A6C0I9M7"/>
<protein>
    <recommendedName>
        <fullName evidence="3">DUF3592 domain-containing protein</fullName>
    </recommendedName>
</protein>
<feature type="compositionally biased region" description="Basic residues" evidence="1">
    <location>
        <begin position="1"/>
        <end position="15"/>
    </location>
</feature>
<evidence type="ECO:0000313" key="4">
    <source>
        <dbReference type="EMBL" id="QHT89479.1"/>
    </source>
</evidence>
<accession>A0A6C0I9M7</accession>
<name>A0A6C0I9M7_9ZZZZ</name>
<feature type="transmembrane region" description="Helical" evidence="2">
    <location>
        <begin position="186"/>
        <end position="212"/>
    </location>
</feature>
<dbReference type="Pfam" id="PF12158">
    <property type="entry name" value="DUF3592"/>
    <property type="match status" value="1"/>
</dbReference>
<keyword evidence="2" id="KW-0812">Transmembrane</keyword>
<keyword evidence="2" id="KW-1133">Transmembrane helix</keyword>
<evidence type="ECO:0000256" key="1">
    <source>
        <dbReference type="SAM" id="MobiDB-lite"/>
    </source>
</evidence>
<feature type="transmembrane region" description="Helical" evidence="2">
    <location>
        <begin position="81"/>
        <end position="103"/>
    </location>
</feature>
<evidence type="ECO:0000256" key="2">
    <source>
        <dbReference type="SAM" id="Phobius"/>
    </source>
</evidence>
<organism evidence="4">
    <name type="scientific">viral metagenome</name>
    <dbReference type="NCBI Taxonomy" id="1070528"/>
    <lineage>
        <taxon>unclassified sequences</taxon>
        <taxon>metagenomes</taxon>
        <taxon>organismal metagenomes</taxon>
    </lineage>
</organism>
<feature type="domain" description="DUF3592" evidence="3">
    <location>
        <begin position="116"/>
        <end position="177"/>
    </location>
</feature>
<proteinExistence type="predicted"/>